<protein>
    <recommendedName>
        <fullName evidence="3">HNH endonuclease</fullName>
    </recommendedName>
</protein>
<dbReference type="Proteomes" id="UP000007113">
    <property type="component" value="Chromosome"/>
</dbReference>
<reference evidence="1 2" key="1">
    <citation type="submission" date="2011-11" db="EMBL/GenBank/DDBJ databases">
        <title>Complete sequence of Granulicella mallensis MP5ACTX8.</title>
        <authorList>
            <consortium name="US DOE Joint Genome Institute"/>
            <person name="Lucas S."/>
            <person name="Copeland A."/>
            <person name="Lapidus A."/>
            <person name="Cheng J.-F."/>
            <person name="Goodwin L."/>
            <person name="Pitluck S."/>
            <person name="Peters L."/>
            <person name="Lu M."/>
            <person name="Detter J.C."/>
            <person name="Han C."/>
            <person name="Tapia R."/>
            <person name="Land M."/>
            <person name="Hauser L."/>
            <person name="Kyrpides N."/>
            <person name="Ivanova N."/>
            <person name="Mikhailova N."/>
            <person name="Pagani I."/>
            <person name="Rawat S."/>
            <person name="Mannisto M."/>
            <person name="Haggblom M."/>
            <person name="Woyke T."/>
        </authorList>
    </citation>
    <scope>NUCLEOTIDE SEQUENCE [LARGE SCALE GENOMIC DNA]</scope>
    <source>
        <strain evidence="2">ATCC BAA-1857 / DSM 23137 / MP5ACTX8</strain>
    </source>
</reference>
<accession>G8NT37</accession>
<sequence length="1254" mass="140348">MAITERTRKLLWGPSGNLCAFCRRELKIDATNEDDESIVGDECHIISGQTNGPRYDPNFPAHLIDEIDNLMLLCRVHHKMVDGQPLTYTVEALHQMKARHEAWHRSVVASAVVVSLEDYEGRSAITERKTFVSREIFFLAKTPRTPRALFDFSRTLLGREPQVEFLNAFFRSTEKLICLFAGRGGNGKSKLLHDWTACLANLEIVFLKDVPQWYAESYKEIPLGPVLIVVDDAHRADSIPEVLQLLASLRPYQNIKLVLATRPGSIPELEQLIYRAFSSDEVARMNDLEALTSEEAESLAKEVLGDAHNAFAKDLAAVSDNNPLVIVAGGNLIASHHINPAEITNLEDFRQTVFSRFYDELKLSGPEFAINPPRRLLQIIAAIGPVNAEAEHFLTSVEAFLNCNRNDILTTLDLLATYGVVTPRSEPVRIVPDVLSDYVLESACVGPSKTNTRYVDAVFAAFGDQFFGRLMQNLSELDWRLDRAGYGLDLLDSVWQKIFSEFQSAEMHLRRHVIDELAPAAGYQPNKILELVHLARVAPVVEGDLVRSLRVGRDYLLKGLPTLLGATAYHPDYRSQSVDVLWELATHEQDDNRLDTSAKHTLERLASYQLYKWPAFNFAMLLQCVRLCKRDDAFDRSFTPLDILDEILEHEGEFTESRGNSVAFGAFGLNYTAVAPVRENALQFLESLLYSECCAVAVRAIRSLQRLLYRFLNRMGRESTPEELIWHDAERQRVLDIFERRLTEQPLSLPIQRNIIHAFLSTIAVNCGEDVRERSQRNLDQVTWSIQLTIFDAICSRDGDFPIMSTEDPAGSWTQQSNAQLLRVNSALMENFATVEQRAANLIANVKQAFACKLEPHGFERILSFCAQDGALASALVDCILADERPENMLQQLGNALFTLHATRPEEFRLRAYRMLESGAPYQVLAAASALRVHAESVVEDDISLIAAYLQFPNSGVKQCGLRAIAYLGKKAILQPALLRAVLNVKVEGEAQVAAALTDSFGPYGVWLDQLSERDVSGILEQLAPIEDLDTNQGRITTFLSKLVKAFPDQVLDFLMARVKVEQHRRAEGDWSYRSINFTYGHVSFGSVNPETKIRLIARSLEWYLRAESPASSYRELFWSVLGGLDEATLSVISDKVDESDQETLSKILKLIQFSPGRLAFGAPVFAATVLRKLSGENKKKAIEAFVGNAHHLGFGGAAGRPAQMMENHQRAIGDAISNLPMDDELAELQAALVQGQPTTEDFRSIFGLQVDEE</sequence>
<dbReference type="InterPro" id="IPR027417">
    <property type="entry name" value="P-loop_NTPase"/>
</dbReference>
<dbReference type="AlphaFoldDB" id="G8NT37"/>
<evidence type="ECO:0008006" key="3">
    <source>
        <dbReference type="Google" id="ProtNLM"/>
    </source>
</evidence>
<dbReference type="KEGG" id="gma:AciX8_3166"/>
<gene>
    <name evidence="1" type="ordered locus">AciX8_3166</name>
</gene>
<dbReference type="OrthoDB" id="123556at2"/>
<dbReference type="HOGENOM" id="CLU_005558_0_0_0"/>
<dbReference type="SUPFAM" id="SSF48371">
    <property type="entry name" value="ARM repeat"/>
    <property type="match status" value="1"/>
</dbReference>
<keyword evidence="2" id="KW-1185">Reference proteome</keyword>
<dbReference type="RefSeq" id="WP_014266343.1">
    <property type="nucleotide sequence ID" value="NC_016631.1"/>
</dbReference>
<evidence type="ECO:0000313" key="2">
    <source>
        <dbReference type="Proteomes" id="UP000007113"/>
    </source>
</evidence>
<dbReference type="eggNOG" id="COG1403">
    <property type="taxonomic scope" value="Bacteria"/>
</dbReference>
<dbReference type="SUPFAM" id="SSF52540">
    <property type="entry name" value="P-loop containing nucleoside triphosphate hydrolases"/>
    <property type="match status" value="1"/>
</dbReference>
<dbReference type="InterPro" id="IPR016024">
    <property type="entry name" value="ARM-type_fold"/>
</dbReference>
<organism evidence="1 2">
    <name type="scientific">Granulicella mallensis (strain ATCC BAA-1857 / DSM 23137 / MP5ACTX8)</name>
    <dbReference type="NCBI Taxonomy" id="682795"/>
    <lineage>
        <taxon>Bacteria</taxon>
        <taxon>Pseudomonadati</taxon>
        <taxon>Acidobacteriota</taxon>
        <taxon>Terriglobia</taxon>
        <taxon>Terriglobales</taxon>
        <taxon>Acidobacteriaceae</taxon>
        <taxon>Granulicella</taxon>
    </lineage>
</organism>
<dbReference type="eggNOG" id="COG0470">
    <property type="taxonomic scope" value="Bacteria"/>
</dbReference>
<evidence type="ECO:0000313" key="1">
    <source>
        <dbReference type="EMBL" id="AEU37467.1"/>
    </source>
</evidence>
<proteinExistence type="predicted"/>
<dbReference type="EMBL" id="CP003130">
    <property type="protein sequence ID" value="AEU37467.1"/>
    <property type="molecule type" value="Genomic_DNA"/>
</dbReference>
<name>G8NT37_GRAMM</name>